<sequence length="68" mass="7892">MEISAKDYSRLIGLKSPKTPMISERNVRRKKERKLAKELGKDFSTSEVKIIAKHDNRNKITIRVPVNK</sequence>
<protein>
    <submittedName>
        <fullName evidence="1">Uncharacterized protein</fullName>
    </submittedName>
</protein>
<dbReference type="EMBL" id="JAYGIL010000004">
    <property type="protein sequence ID" value="MEA5402161.1"/>
    <property type="molecule type" value="Genomic_DNA"/>
</dbReference>
<evidence type="ECO:0000313" key="1">
    <source>
        <dbReference type="EMBL" id="MEA5402161.1"/>
    </source>
</evidence>
<gene>
    <name evidence="1" type="ORF">VB776_04515</name>
</gene>
<evidence type="ECO:0000313" key="2">
    <source>
        <dbReference type="Proteomes" id="UP001303899"/>
    </source>
</evidence>
<reference evidence="1 2" key="1">
    <citation type="submission" date="2023-12" db="EMBL/GenBank/DDBJ databases">
        <title>Novel species of the genus Arcicella isolated from rivers.</title>
        <authorList>
            <person name="Lu H."/>
        </authorList>
    </citation>
    <scope>NUCLEOTIDE SEQUENCE [LARGE SCALE GENOMIC DNA]</scope>
    <source>
        <strain evidence="1 2">DC2W</strain>
    </source>
</reference>
<accession>A0ABU5S199</accession>
<keyword evidence="2" id="KW-1185">Reference proteome</keyword>
<dbReference type="Proteomes" id="UP001303899">
    <property type="component" value="Unassembled WGS sequence"/>
</dbReference>
<comment type="caution">
    <text evidence="1">The sequence shown here is derived from an EMBL/GenBank/DDBJ whole genome shotgun (WGS) entry which is preliminary data.</text>
</comment>
<proteinExistence type="predicted"/>
<dbReference type="RefSeq" id="WP_323326429.1">
    <property type="nucleotide sequence ID" value="NZ_JAYGIL010000004.1"/>
</dbReference>
<name>A0ABU5S199_9BACT</name>
<organism evidence="1 2">
    <name type="scientific">Arcicella gelida</name>
    <dbReference type="NCBI Taxonomy" id="2984195"/>
    <lineage>
        <taxon>Bacteria</taxon>
        <taxon>Pseudomonadati</taxon>
        <taxon>Bacteroidota</taxon>
        <taxon>Cytophagia</taxon>
        <taxon>Cytophagales</taxon>
        <taxon>Flectobacillaceae</taxon>
        <taxon>Arcicella</taxon>
    </lineage>
</organism>